<dbReference type="AlphaFoldDB" id="A0ABD0UT94"/>
<organism evidence="1 2">
    <name type="scientific">Dendrobium thyrsiflorum</name>
    <name type="common">Pinecone-like raceme dendrobium</name>
    <name type="synonym">Orchid</name>
    <dbReference type="NCBI Taxonomy" id="117978"/>
    <lineage>
        <taxon>Eukaryota</taxon>
        <taxon>Viridiplantae</taxon>
        <taxon>Streptophyta</taxon>
        <taxon>Embryophyta</taxon>
        <taxon>Tracheophyta</taxon>
        <taxon>Spermatophyta</taxon>
        <taxon>Magnoliopsida</taxon>
        <taxon>Liliopsida</taxon>
        <taxon>Asparagales</taxon>
        <taxon>Orchidaceae</taxon>
        <taxon>Epidendroideae</taxon>
        <taxon>Malaxideae</taxon>
        <taxon>Dendrobiinae</taxon>
        <taxon>Dendrobium</taxon>
    </lineage>
</organism>
<keyword evidence="2" id="KW-1185">Reference proteome</keyword>
<accession>A0ABD0UT94</accession>
<comment type="caution">
    <text evidence="1">The sequence shown here is derived from an EMBL/GenBank/DDBJ whole genome shotgun (WGS) entry which is preliminary data.</text>
</comment>
<evidence type="ECO:0000313" key="1">
    <source>
        <dbReference type="EMBL" id="KAL0916000.1"/>
    </source>
</evidence>
<gene>
    <name evidence="1" type="ORF">M5K25_013475</name>
</gene>
<protein>
    <submittedName>
        <fullName evidence="1">Uncharacterized protein</fullName>
    </submittedName>
</protein>
<dbReference type="EMBL" id="JANQDX010000011">
    <property type="protein sequence ID" value="KAL0916000.1"/>
    <property type="molecule type" value="Genomic_DNA"/>
</dbReference>
<evidence type="ECO:0000313" key="2">
    <source>
        <dbReference type="Proteomes" id="UP001552299"/>
    </source>
</evidence>
<name>A0ABD0UT94_DENTH</name>
<proteinExistence type="predicted"/>
<reference evidence="1 2" key="1">
    <citation type="journal article" date="2024" name="Plant Biotechnol. J.">
        <title>Dendrobium thyrsiflorum genome and its molecular insights into genes involved in important horticultural traits.</title>
        <authorList>
            <person name="Chen B."/>
            <person name="Wang J.Y."/>
            <person name="Zheng P.J."/>
            <person name="Li K.L."/>
            <person name="Liang Y.M."/>
            <person name="Chen X.F."/>
            <person name="Zhang C."/>
            <person name="Zhao X."/>
            <person name="He X."/>
            <person name="Zhang G.Q."/>
            <person name="Liu Z.J."/>
            <person name="Xu Q."/>
        </authorList>
    </citation>
    <scope>NUCLEOTIDE SEQUENCE [LARGE SCALE GENOMIC DNA]</scope>
    <source>
        <strain evidence="1">GZMU011</strain>
    </source>
</reference>
<sequence length="77" mass="8984">MAEPFLHNFIESLLSQHDSGGPTWLDTYTYSIYDLWSTYMWNEGHVLRLTVGTINIYRDELYGDIAAILNRDTFTYG</sequence>
<dbReference type="Proteomes" id="UP001552299">
    <property type="component" value="Unassembled WGS sequence"/>
</dbReference>